<feature type="domain" description="RepB-like DNA primase" evidence="1">
    <location>
        <begin position="40"/>
        <end position="169"/>
    </location>
</feature>
<evidence type="ECO:0000313" key="3">
    <source>
        <dbReference type="EMBL" id="BBO80804.1"/>
    </source>
</evidence>
<sequence>MERIFKKLERYFGAWKIGILNPDRGLWSLSPSVNKLGYLRAMNANGYHIFIKPEDESRFLLLDDIPENRLPYQKELKRFKPGRLVVETSPGNFQVWIKAGRCISNPEKRYWIRFFRADSACDPNLRWGRCPGFRNCKSKYGKNGQFPLSRLVWLDWKNVAQIPKVALSKKTVDRQPIKVRAITQCLSGNPILRTDYDRGDESATDFAYALALLRRGTDPEVVADRLLQEREDWTHHKGQRRQAAYLQRTIRRAVEIINQ</sequence>
<dbReference type="Gene3D" id="3.30.1490.240">
    <property type="entry name" value="RepB DNA-primase, N-terminal domain"/>
    <property type="match status" value="1"/>
</dbReference>
<accession>A0A5K7ZHI0</accession>
<proteinExistence type="predicted"/>
<evidence type="ECO:0000259" key="2">
    <source>
        <dbReference type="Pfam" id="PF22448"/>
    </source>
</evidence>
<dbReference type="Pfam" id="PF22448">
    <property type="entry name" value="RepB_primase_C"/>
    <property type="match status" value="1"/>
</dbReference>
<dbReference type="KEGG" id="dov:DSCO28_13700"/>
<protein>
    <submittedName>
        <fullName evidence="3">Uncharacterized protein</fullName>
    </submittedName>
</protein>
<evidence type="ECO:0000259" key="1">
    <source>
        <dbReference type="Pfam" id="PF16793"/>
    </source>
</evidence>
<dbReference type="Gene3D" id="3.30.70.1790">
    <property type="entry name" value="RepB DNA-primase, N-terminal domain"/>
    <property type="match status" value="1"/>
</dbReference>
<dbReference type="EMBL" id="AP021876">
    <property type="protein sequence ID" value="BBO80804.1"/>
    <property type="molecule type" value="Genomic_DNA"/>
</dbReference>
<name>A0A5K7ZHI0_9BACT</name>
<dbReference type="RefSeq" id="WP_155321652.1">
    <property type="nucleotide sequence ID" value="NZ_AP021876.1"/>
</dbReference>
<evidence type="ECO:0000313" key="4">
    <source>
        <dbReference type="Proteomes" id="UP000425960"/>
    </source>
</evidence>
<reference evidence="3 4" key="1">
    <citation type="submission" date="2019-11" db="EMBL/GenBank/DDBJ databases">
        <title>Comparative genomics of hydrocarbon-degrading Desulfosarcina strains.</title>
        <authorList>
            <person name="Watanabe M."/>
            <person name="Kojima H."/>
            <person name="Fukui M."/>
        </authorList>
    </citation>
    <scope>NUCLEOTIDE SEQUENCE [LARGE SCALE GENOMIC DNA]</scope>
    <source>
        <strain evidence="3 4">28bB2T</strain>
    </source>
</reference>
<dbReference type="InterPro" id="IPR039459">
    <property type="entry name" value="RepB-like_DNA_primase_dom"/>
</dbReference>
<dbReference type="Pfam" id="PF16793">
    <property type="entry name" value="RepB_primase"/>
    <property type="match status" value="1"/>
</dbReference>
<dbReference type="Gene3D" id="1.10.1240.50">
    <property type="match status" value="1"/>
</dbReference>
<organism evidence="3 4">
    <name type="scientific">Desulfosarcina ovata subsp. sediminis</name>
    <dbReference type="NCBI Taxonomy" id="885957"/>
    <lineage>
        <taxon>Bacteria</taxon>
        <taxon>Pseudomonadati</taxon>
        <taxon>Thermodesulfobacteriota</taxon>
        <taxon>Desulfobacteria</taxon>
        <taxon>Desulfobacterales</taxon>
        <taxon>Desulfosarcinaceae</taxon>
        <taxon>Desulfosarcina</taxon>
    </lineage>
</organism>
<gene>
    <name evidence="3" type="ORF">DSCO28_13700</name>
</gene>
<dbReference type="Proteomes" id="UP000425960">
    <property type="component" value="Chromosome"/>
</dbReference>
<dbReference type="AlphaFoldDB" id="A0A5K7ZHI0"/>
<dbReference type="InterPro" id="IPR054366">
    <property type="entry name" value="RepB/MobA-like_C"/>
</dbReference>
<feature type="domain" description="RepB/MobA-like C-terminal" evidence="2">
    <location>
        <begin position="200"/>
        <end position="253"/>
    </location>
</feature>